<dbReference type="Proteomes" id="UP000631114">
    <property type="component" value="Unassembled WGS sequence"/>
</dbReference>
<keyword evidence="1" id="KW-0732">Signal</keyword>
<organism evidence="2 3">
    <name type="scientific">Coptis chinensis</name>
    <dbReference type="NCBI Taxonomy" id="261450"/>
    <lineage>
        <taxon>Eukaryota</taxon>
        <taxon>Viridiplantae</taxon>
        <taxon>Streptophyta</taxon>
        <taxon>Embryophyta</taxon>
        <taxon>Tracheophyta</taxon>
        <taxon>Spermatophyta</taxon>
        <taxon>Magnoliopsida</taxon>
        <taxon>Ranunculales</taxon>
        <taxon>Ranunculaceae</taxon>
        <taxon>Coptidoideae</taxon>
        <taxon>Coptis</taxon>
    </lineage>
</organism>
<sequence length="83" mass="9824">MGTIFSRLLAIPLKLLCAKSFEDTSEKLKEIESQILRKRNELQCPRPNIERKNEHHRRSVELPWVRVYVVEPRPPENRQGDCT</sequence>
<feature type="non-terminal residue" evidence="2">
    <location>
        <position position="83"/>
    </location>
</feature>
<feature type="signal peptide" evidence="1">
    <location>
        <begin position="1"/>
        <end position="18"/>
    </location>
</feature>
<comment type="caution">
    <text evidence="2">The sequence shown here is derived from an EMBL/GenBank/DDBJ whole genome shotgun (WGS) entry which is preliminary data.</text>
</comment>
<keyword evidence="3" id="KW-1185">Reference proteome</keyword>
<evidence type="ECO:0000313" key="3">
    <source>
        <dbReference type="Proteomes" id="UP000631114"/>
    </source>
</evidence>
<gene>
    <name evidence="2" type="ORF">IFM89_010759</name>
</gene>
<evidence type="ECO:0000256" key="1">
    <source>
        <dbReference type="SAM" id="SignalP"/>
    </source>
</evidence>
<accession>A0A835MAR9</accession>
<proteinExistence type="predicted"/>
<evidence type="ECO:0000313" key="2">
    <source>
        <dbReference type="EMBL" id="KAF9620109.1"/>
    </source>
</evidence>
<name>A0A835MAR9_9MAGN</name>
<feature type="chain" id="PRO_5032364377" evidence="1">
    <location>
        <begin position="19"/>
        <end position="83"/>
    </location>
</feature>
<dbReference type="AlphaFoldDB" id="A0A835MAR9"/>
<protein>
    <submittedName>
        <fullName evidence="2">Uncharacterized protein</fullName>
    </submittedName>
</protein>
<reference evidence="2 3" key="1">
    <citation type="submission" date="2020-10" db="EMBL/GenBank/DDBJ databases">
        <title>The Coptis chinensis genome and diversification of protoberbering-type alkaloids.</title>
        <authorList>
            <person name="Wang B."/>
            <person name="Shu S."/>
            <person name="Song C."/>
            <person name="Liu Y."/>
        </authorList>
    </citation>
    <scope>NUCLEOTIDE SEQUENCE [LARGE SCALE GENOMIC DNA]</scope>
    <source>
        <strain evidence="2">HL-2020</strain>
        <tissue evidence="2">Leaf</tissue>
    </source>
</reference>
<dbReference type="EMBL" id="JADFTS010000002">
    <property type="protein sequence ID" value="KAF9620109.1"/>
    <property type="molecule type" value="Genomic_DNA"/>
</dbReference>